<organism evidence="4 5">
    <name type="scientific">Xylanimonas protaetiae</name>
    <dbReference type="NCBI Taxonomy" id="2509457"/>
    <lineage>
        <taxon>Bacteria</taxon>
        <taxon>Bacillati</taxon>
        <taxon>Actinomycetota</taxon>
        <taxon>Actinomycetes</taxon>
        <taxon>Micrococcales</taxon>
        <taxon>Promicromonosporaceae</taxon>
        <taxon>Xylanimonas</taxon>
    </lineage>
</organism>
<feature type="domain" description="DUF3048" evidence="2">
    <location>
        <begin position="59"/>
        <end position="195"/>
    </location>
</feature>
<accession>A0A4P6F595</accession>
<dbReference type="Pfam" id="PF17479">
    <property type="entry name" value="DUF3048_C"/>
    <property type="match status" value="1"/>
</dbReference>
<feature type="chain" id="PRO_5020179439" evidence="1">
    <location>
        <begin position="25"/>
        <end position="355"/>
    </location>
</feature>
<protein>
    <submittedName>
        <fullName evidence="4">DUF3048 domain-containing protein</fullName>
    </submittedName>
</protein>
<dbReference type="KEGG" id="xya:ET471_07670"/>
<dbReference type="InterPro" id="IPR023158">
    <property type="entry name" value="YerB-like_sf"/>
</dbReference>
<reference evidence="4 5" key="1">
    <citation type="submission" date="2019-01" db="EMBL/GenBank/DDBJ databases">
        <title>Genome sequencing of strain FW10M-9.</title>
        <authorList>
            <person name="Heo J."/>
            <person name="Kim S.-J."/>
            <person name="Kim J.-S."/>
            <person name="Hong S.-B."/>
            <person name="Kwon S.-W."/>
        </authorList>
    </citation>
    <scope>NUCLEOTIDE SEQUENCE [LARGE SCALE GENOMIC DNA]</scope>
    <source>
        <strain evidence="4 5">FW10M-9</strain>
    </source>
</reference>
<dbReference type="AlphaFoldDB" id="A0A4P6F595"/>
<evidence type="ECO:0000313" key="5">
    <source>
        <dbReference type="Proteomes" id="UP000292118"/>
    </source>
</evidence>
<sequence>MTRRPLAALSGVLALALTLSACSADEPAAVTVTATPSPDATRVAPPEPVVPAEPVVWPLTGVETAEVAQRPALAVKVENAREARPLTGLEKADTVWEQTVEGGITRFVAVYQSQLPDTVEPVRSVRPMDAGIVAPLGGLLAFSGGQARFVNEVRDAGVQIVSMDAGNGGFSRDRSRRAPHNVVGNIQTFLGQARDDRKVPPPAQFAFAKPGEPSSAETAGTPASLLDITFSRMQRTKWSWDAASGTWQRSDGDTPSVSSAGVRLAATNVVALTVNQVDTGTVDPSGTAVLETKMVDSGEGFVASAGKTVPVHWSKPAVDAPLLLTAADGSPITLQPGNTWVQLVPKSTGTWTVAP</sequence>
<dbReference type="EMBL" id="CP035493">
    <property type="protein sequence ID" value="QAY69923.1"/>
    <property type="molecule type" value="Genomic_DNA"/>
</dbReference>
<dbReference type="InterPro" id="IPR035328">
    <property type="entry name" value="DUF3048_C"/>
</dbReference>
<evidence type="ECO:0000313" key="4">
    <source>
        <dbReference type="EMBL" id="QAY69923.1"/>
    </source>
</evidence>
<dbReference type="Proteomes" id="UP000292118">
    <property type="component" value="Chromosome"/>
</dbReference>
<dbReference type="InterPro" id="IPR021416">
    <property type="entry name" value="DUF3048_N"/>
</dbReference>
<keyword evidence="5" id="KW-1185">Reference proteome</keyword>
<evidence type="ECO:0000259" key="3">
    <source>
        <dbReference type="Pfam" id="PF17479"/>
    </source>
</evidence>
<dbReference type="SUPFAM" id="SSF159774">
    <property type="entry name" value="YerB-like"/>
    <property type="match status" value="1"/>
</dbReference>
<feature type="signal peptide" evidence="1">
    <location>
        <begin position="1"/>
        <end position="24"/>
    </location>
</feature>
<dbReference type="Gene3D" id="3.50.90.10">
    <property type="entry name" value="YerB-like"/>
    <property type="match status" value="1"/>
</dbReference>
<name>A0A4P6F595_9MICO</name>
<dbReference type="Pfam" id="PF11258">
    <property type="entry name" value="DUF3048"/>
    <property type="match status" value="1"/>
</dbReference>
<dbReference type="OrthoDB" id="9779102at2"/>
<dbReference type="PROSITE" id="PS51257">
    <property type="entry name" value="PROKAR_LIPOPROTEIN"/>
    <property type="match status" value="1"/>
</dbReference>
<proteinExistence type="predicted"/>
<evidence type="ECO:0000256" key="1">
    <source>
        <dbReference type="SAM" id="SignalP"/>
    </source>
</evidence>
<dbReference type="RefSeq" id="WP_129187400.1">
    <property type="nucleotide sequence ID" value="NZ_CP035493.1"/>
</dbReference>
<evidence type="ECO:0000259" key="2">
    <source>
        <dbReference type="Pfam" id="PF11258"/>
    </source>
</evidence>
<gene>
    <name evidence="4" type="ORF">ET471_07670</name>
</gene>
<feature type="domain" description="DUF3048" evidence="3">
    <location>
        <begin position="227"/>
        <end position="341"/>
    </location>
</feature>
<keyword evidence="1" id="KW-0732">Signal</keyword>